<dbReference type="InterPro" id="IPR055681">
    <property type="entry name" value="DUF7257"/>
</dbReference>
<dbReference type="Pfam" id="PF23918">
    <property type="entry name" value="DUF7257"/>
    <property type="match status" value="1"/>
</dbReference>
<reference evidence="2" key="1">
    <citation type="submission" date="2024-05" db="EMBL/GenBank/DDBJ databases">
        <authorList>
            <person name="Angeles D.G."/>
            <person name="Arvik A.J."/>
            <person name="Ashton K.E."/>
            <person name="Baker A.G."/>
            <person name="Benitez E."/>
            <person name="Boateng E.S."/>
            <person name="Bopp L.A."/>
            <person name="Canales M.Y."/>
            <person name="Cho C.S."/>
            <person name="Denby A.C."/>
            <person name="Ferrell L.E."/>
            <person name="Gates K.A."/>
            <person name="Goitom S."/>
            <person name="Griffith A.H."/>
            <person name="Hassan A.M."/>
            <person name="James S.C."/>
            <person name="Javed S.A."/>
            <person name="Jordan A.B."/>
            <person name="Kershner D.C."/>
            <person name="Kudva A.P."/>
            <person name="Liu S."/>
            <person name="Loosemore S.B."/>
            <person name="Lyle H.E."/>
            <person name="Mahmud R."/>
            <person name="Martey A."/>
            <person name="Martin B.S."/>
            <person name="Martin C.E."/>
            <person name="Martin G.J."/>
            <person name="McClellan E."/>
            <person name="Paladino M.R."/>
            <person name="Papa A.R."/>
            <person name="Perez K."/>
            <person name="Rhodes B.E."/>
            <person name="Riddervold E.J."/>
            <person name="Roudabush H."/>
            <person name="Ruiz I.A."/>
            <person name="Russell E.L."/>
            <person name="Sams C.E."/>
            <person name="Shin S."/>
            <person name="Smith G.L."/>
            <person name="Snowman J.L."/>
            <person name="Timberlake T."/>
            <person name="Tucker Z.R."/>
            <person name="Vashistha N."/>
            <person name="Voshell S.M."/>
            <person name="Vuppala S."/>
            <person name="Wallace A.L."/>
            <person name="Ko C."/>
            <person name="Russell D.A."/>
            <person name="Jacobs-Sera D."/>
            <person name="Hatfull G.F."/>
        </authorList>
    </citation>
    <scope>NUCLEOTIDE SEQUENCE</scope>
</reference>
<dbReference type="EMBL" id="PP758916">
    <property type="protein sequence ID" value="XCH44253.1"/>
    <property type="molecule type" value="Genomic_DNA"/>
</dbReference>
<organism evidence="2">
    <name type="scientific">Mycobacterium phage BabyBack</name>
    <dbReference type="NCBI Taxonomy" id="3158877"/>
    <lineage>
        <taxon>Viruses</taxon>
        <taxon>Duplodnaviria</taxon>
        <taxon>Heunggongvirae</taxon>
        <taxon>Uroviricota</taxon>
        <taxon>Caudoviricetes</taxon>
    </lineage>
</organism>
<protein>
    <submittedName>
        <fullName evidence="2">Minor tail protein</fullName>
    </submittedName>
</protein>
<evidence type="ECO:0000313" key="2">
    <source>
        <dbReference type="EMBL" id="XCH44253.1"/>
    </source>
</evidence>
<accession>A0AAU8GU33</accession>
<name>A0AAU8GU33_9CAUD</name>
<gene>
    <name evidence="2" type="primary">33</name>
    <name evidence="2" type="ORF">SEA_BABYBACK_33</name>
</gene>
<proteinExistence type="predicted"/>
<evidence type="ECO:0000259" key="1">
    <source>
        <dbReference type="Pfam" id="PF23918"/>
    </source>
</evidence>
<feature type="domain" description="DUF7257" evidence="1">
    <location>
        <begin position="214"/>
        <end position="436"/>
    </location>
</feature>
<sequence>MSYPTSPLEAIGADGAFEIGGGDFGFGQGYTENLIKSMFQVPMPTSGNAIAILQEQLTRLPLESLQYFKGLIPGTVDDDFIDVATSVATIMGNLASLPRALLEGDFNEWLQTSFQVISTEVRQIFEIIQGLIVTPINGAVQAFKDWFAALTGRVSVIGTDGSINADLNKIPALQNLVDAATNALSGASQIGEEVIGAGLGQAKATMENLFSMLTKTVRDVQALQSEQESTANGGRRFNIDFSTYPNGPFPAGLFNITMSGPGTSTLAISNGNAVWSTKGDGYRRATMLYPTPTLTPQQIVRGTLASPPQQGTNVRIWSIARANAAGTDYVFARGYRVGFLTYRGDIGCVVNGVEKIWASNVPLTWNLDLRIVCGVGENPRRHQVYSGNSVVVDLVEPGDKQSVIDNNHCFWGAITETDGSKVPGNVAGASVSDNAPPAVTGSTMRVYRSSSSGSTKPSGEQPLGANTLDAVDYRSEDITWNAATQTATVTKSGTYMIGLRVEVDNTPNFSEEWYPVLYINGVPRIRMGARRGISINGFGVPSAPQDRAVGGDGVTYFLPAGATVRPGMKSDKDLGVVGDANASKSWMSLARIG</sequence>